<evidence type="ECO:0000313" key="7">
    <source>
        <dbReference type="EMBL" id="MEQ2433112.1"/>
    </source>
</evidence>
<dbReference type="EMBL" id="JBBMFP010000020">
    <property type="protein sequence ID" value="MEQ2433112.1"/>
    <property type="molecule type" value="Genomic_DNA"/>
</dbReference>
<evidence type="ECO:0000313" key="8">
    <source>
        <dbReference type="Proteomes" id="UP001457898"/>
    </source>
</evidence>
<evidence type="ECO:0000256" key="5">
    <source>
        <dbReference type="RuleBase" id="RU362026"/>
    </source>
</evidence>
<evidence type="ECO:0000256" key="3">
    <source>
        <dbReference type="ARBA" id="ARBA00022679"/>
    </source>
</evidence>
<dbReference type="GO" id="GO:0008168">
    <property type="term" value="F:methyltransferase activity"/>
    <property type="evidence" value="ECO:0007669"/>
    <property type="project" value="UniProtKB-KW"/>
</dbReference>
<reference evidence="7 8" key="1">
    <citation type="submission" date="2024-03" db="EMBL/GenBank/DDBJ databases">
        <title>Human intestinal bacterial collection.</title>
        <authorList>
            <person name="Pauvert C."/>
            <person name="Hitch T.C.A."/>
            <person name="Clavel T."/>
        </authorList>
    </citation>
    <scope>NUCLEOTIDE SEQUENCE [LARGE SCALE GENOMIC DNA]</scope>
    <source>
        <strain evidence="7 8">CLA-SR-H028</strain>
    </source>
</reference>
<dbReference type="InterPro" id="IPR002941">
    <property type="entry name" value="DNA_methylase_N4/N6"/>
</dbReference>
<dbReference type="InterPro" id="IPR029063">
    <property type="entry name" value="SAM-dependent_MTases_sf"/>
</dbReference>
<evidence type="ECO:0000256" key="1">
    <source>
        <dbReference type="ARBA" id="ARBA00006594"/>
    </source>
</evidence>
<organism evidence="7 8">
    <name type="scientific">Blautia caccae</name>
    <dbReference type="NCBI Taxonomy" id="3133175"/>
    <lineage>
        <taxon>Bacteria</taxon>
        <taxon>Bacillati</taxon>
        <taxon>Bacillota</taxon>
        <taxon>Clostridia</taxon>
        <taxon>Lachnospirales</taxon>
        <taxon>Lachnospiraceae</taxon>
        <taxon>Blautia</taxon>
    </lineage>
</organism>
<evidence type="ECO:0000256" key="4">
    <source>
        <dbReference type="ARBA" id="ARBA00022747"/>
    </source>
</evidence>
<proteinExistence type="inferred from homology"/>
<keyword evidence="3 7" id="KW-0808">Transferase</keyword>
<dbReference type="Proteomes" id="UP001457898">
    <property type="component" value="Unassembled WGS sequence"/>
</dbReference>
<dbReference type="PROSITE" id="PS00092">
    <property type="entry name" value="N6_MTASE"/>
    <property type="match status" value="1"/>
</dbReference>
<dbReference type="InterPro" id="IPR001091">
    <property type="entry name" value="RM_Methyltransferase"/>
</dbReference>
<keyword evidence="4" id="KW-0680">Restriction system</keyword>
<comment type="similarity">
    <text evidence="1 5">Belongs to the N(4)/N(6)-methyltransferase family.</text>
</comment>
<name>A0ABV1DRV1_9FIRM</name>
<dbReference type="PANTHER" id="PTHR13370:SF3">
    <property type="entry name" value="TRNA (GUANINE(10)-N2)-METHYLTRANSFERASE HOMOLOG"/>
    <property type="match status" value="1"/>
</dbReference>
<dbReference type="EC" id="2.1.1.-" evidence="5"/>
<feature type="domain" description="DNA methylase N-4/N-6" evidence="6">
    <location>
        <begin position="25"/>
        <end position="250"/>
    </location>
</feature>
<keyword evidence="2 7" id="KW-0489">Methyltransferase</keyword>
<gene>
    <name evidence="7" type="ORF">WMO65_19145</name>
</gene>
<accession>A0ABV1DRV1</accession>
<dbReference type="PRINTS" id="PR00508">
    <property type="entry name" value="S21N4MTFRASE"/>
</dbReference>
<sequence length="263" mass="30612">MEMQKNQIFNMDCVKLMKQLPDGAVSMILTDPPYGISYQNSYTHRKHQRLKGDEGIDYLNFAKESYRILENNAHAYFFTRYDCYPYHYDCLTKAGFQIKNCMIVEKGNIGGIGDLKGSYANNAEWLIFCQKGRRRFNETKLMENKQRGELQNKVHAKPAKRFKTRFNACWFGAEYPKATYNSTWQKKHHIYHPTIKNVELLVWLIQISSHPGELVFDGFIGTGSTALAAIKTGRDYLGADIEQKYVQIARRRILEQIKQQEAE</sequence>
<dbReference type="Pfam" id="PF01555">
    <property type="entry name" value="N6_N4_Mtase"/>
    <property type="match status" value="1"/>
</dbReference>
<comment type="caution">
    <text evidence="7">The sequence shown here is derived from an EMBL/GenBank/DDBJ whole genome shotgun (WGS) entry which is preliminary data.</text>
</comment>
<dbReference type="GO" id="GO:0032259">
    <property type="term" value="P:methylation"/>
    <property type="evidence" value="ECO:0007669"/>
    <property type="project" value="UniProtKB-KW"/>
</dbReference>
<evidence type="ECO:0000256" key="2">
    <source>
        <dbReference type="ARBA" id="ARBA00022603"/>
    </source>
</evidence>
<dbReference type="Gene3D" id="3.40.50.150">
    <property type="entry name" value="Vaccinia Virus protein VP39"/>
    <property type="match status" value="1"/>
</dbReference>
<dbReference type="PANTHER" id="PTHR13370">
    <property type="entry name" value="RNA METHYLASE-RELATED"/>
    <property type="match status" value="1"/>
</dbReference>
<keyword evidence="8" id="KW-1185">Reference proteome</keyword>
<dbReference type="RefSeq" id="WP_349064599.1">
    <property type="nucleotide sequence ID" value="NZ_JBBMFP010000020.1"/>
</dbReference>
<evidence type="ECO:0000259" key="6">
    <source>
        <dbReference type="Pfam" id="PF01555"/>
    </source>
</evidence>
<dbReference type="InterPro" id="IPR002052">
    <property type="entry name" value="DNA_methylase_N6_adenine_CS"/>
</dbReference>
<dbReference type="SUPFAM" id="SSF53335">
    <property type="entry name" value="S-adenosyl-L-methionine-dependent methyltransferases"/>
    <property type="match status" value="1"/>
</dbReference>
<protein>
    <recommendedName>
        <fullName evidence="5">Methyltransferase</fullName>
        <ecNumber evidence="5">2.1.1.-</ecNumber>
    </recommendedName>
</protein>